<evidence type="ECO:0000313" key="2">
    <source>
        <dbReference type="EMBL" id="SVA82695.1"/>
    </source>
</evidence>
<gene>
    <name evidence="2" type="ORF">METZ01_LOCUS135549</name>
</gene>
<proteinExistence type="predicted"/>
<dbReference type="EMBL" id="UINC01019521">
    <property type="protein sequence ID" value="SVA82695.1"/>
    <property type="molecule type" value="Genomic_DNA"/>
</dbReference>
<evidence type="ECO:0000256" key="1">
    <source>
        <dbReference type="SAM" id="MobiDB-lite"/>
    </source>
</evidence>
<reference evidence="2" key="1">
    <citation type="submission" date="2018-05" db="EMBL/GenBank/DDBJ databases">
        <authorList>
            <person name="Lanie J.A."/>
            <person name="Ng W.-L."/>
            <person name="Kazmierczak K.M."/>
            <person name="Andrzejewski T.M."/>
            <person name="Davidsen T.M."/>
            <person name="Wayne K.J."/>
            <person name="Tettelin H."/>
            <person name="Glass J.I."/>
            <person name="Rusch D."/>
            <person name="Podicherti R."/>
            <person name="Tsui H.-C.T."/>
            <person name="Winkler M.E."/>
        </authorList>
    </citation>
    <scope>NUCLEOTIDE SEQUENCE</scope>
</reference>
<name>A0A381Z097_9ZZZZ</name>
<dbReference type="AlphaFoldDB" id="A0A381Z097"/>
<protein>
    <submittedName>
        <fullName evidence="2">Uncharacterized protein</fullName>
    </submittedName>
</protein>
<sequence length="42" mass="4552">MMVPTAGLEPARLAPLPPQDSVSTSSTTSATKFQHTFEYRSL</sequence>
<accession>A0A381Z097</accession>
<organism evidence="2">
    <name type="scientific">marine metagenome</name>
    <dbReference type="NCBI Taxonomy" id="408172"/>
    <lineage>
        <taxon>unclassified sequences</taxon>
        <taxon>metagenomes</taxon>
        <taxon>ecological metagenomes</taxon>
    </lineage>
</organism>
<feature type="region of interest" description="Disordered" evidence="1">
    <location>
        <begin position="1"/>
        <end position="30"/>
    </location>
</feature>
<feature type="compositionally biased region" description="Low complexity" evidence="1">
    <location>
        <begin position="21"/>
        <end position="30"/>
    </location>
</feature>